<organism evidence="1">
    <name type="scientific">Arundo donax</name>
    <name type="common">Giant reed</name>
    <name type="synonym">Donax arundinaceus</name>
    <dbReference type="NCBI Taxonomy" id="35708"/>
    <lineage>
        <taxon>Eukaryota</taxon>
        <taxon>Viridiplantae</taxon>
        <taxon>Streptophyta</taxon>
        <taxon>Embryophyta</taxon>
        <taxon>Tracheophyta</taxon>
        <taxon>Spermatophyta</taxon>
        <taxon>Magnoliopsida</taxon>
        <taxon>Liliopsida</taxon>
        <taxon>Poales</taxon>
        <taxon>Poaceae</taxon>
        <taxon>PACMAD clade</taxon>
        <taxon>Arundinoideae</taxon>
        <taxon>Arundineae</taxon>
        <taxon>Arundo</taxon>
    </lineage>
</organism>
<reference evidence="1" key="1">
    <citation type="submission" date="2014-09" db="EMBL/GenBank/DDBJ databases">
        <authorList>
            <person name="Magalhaes I.L.F."/>
            <person name="Oliveira U."/>
            <person name="Santos F.R."/>
            <person name="Vidigal T.H.D.A."/>
            <person name="Brescovit A.D."/>
            <person name="Santos A.J."/>
        </authorList>
    </citation>
    <scope>NUCLEOTIDE SEQUENCE</scope>
    <source>
        <tissue evidence="1">Shoot tissue taken approximately 20 cm above the soil surface</tissue>
    </source>
</reference>
<sequence>MKNHYLSLFIKLNNSAGEIC</sequence>
<proteinExistence type="predicted"/>
<dbReference type="AlphaFoldDB" id="A0A0A9F0J8"/>
<accession>A0A0A9F0J8</accession>
<evidence type="ECO:0000313" key="1">
    <source>
        <dbReference type="EMBL" id="JAE06540.1"/>
    </source>
</evidence>
<name>A0A0A9F0J8_ARUDO</name>
<reference evidence="1" key="2">
    <citation type="journal article" date="2015" name="Data Brief">
        <title>Shoot transcriptome of the giant reed, Arundo donax.</title>
        <authorList>
            <person name="Barrero R.A."/>
            <person name="Guerrero F.D."/>
            <person name="Moolhuijzen P."/>
            <person name="Goolsby J.A."/>
            <person name="Tidwell J."/>
            <person name="Bellgard S.E."/>
            <person name="Bellgard M.I."/>
        </authorList>
    </citation>
    <scope>NUCLEOTIDE SEQUENCE</scope>
    <source>
        <tissue evidence="1">Shoot tissue taken approximately 20 cm above the soil surface</tissue>
    </source>
</reference>
<protein>
    <submittedName>
        <fullName evidence="1">Uncharacterized protein</fullName>
    </submittedName>
</protein>
<dbReference type="EMBL" id="GBRH01191356">
    <property type="protein sequence ID" value="JAE06540.1"/>
    <property type="molecule type" value="Transcribed_RNA"/>
</dbReference>